<protein>
    <recommendedName>
        <fullName evidence="2">7TM GPCR serpentine receptor class x (Srx) domain-containing protein</fullName>
    </recommendedName>
</protein>
<keyword evidence="1" id="KW-1133">Transmembrane helix</keyword>
<feature type="transmembrane region" description="Helical" evidence="1">
    <location>
        <begin position="170"/>
        <end position="190"/>
    </location>
</feature>
<evidence type="ECO:0000313" key="3">
    <source>
        <dbReference type="EMBL" id="TKR87862.1"/>
    </source>
</evidence>
<gene>
    <name evidence="3" type="ORF">L596_012197</name>
</gene>
<reference evidence="3 4" key="2">
    <citation type="journal article" date="2019" name="G3 (Bethesda)">
        <title>Hybrid Assembly of the Genome of the Entomopathogenic Nematode Steinernema carpocapsae Identifies the X-Chromosome.</title>
        <authorList>
            <person name="Serra L."/>
            <person name="Macchietto M."/>
            <person name="Macias-Munoz A."/>
            <person name="McGill C.J."/>
            <person name="Rodriguez I.M."/>
            <person name="Rodriguez B."/>
            <person name="Murad R."/>
            <person name="Mortazavi A."/>
        </authorList>
    </citation>
    <scope>NUCLEOTIDE SEQUENCE [LARGE SCALE GENOMIC DNA]</scope>
    <source>
        <strain evidence="3 4">ALL</strain>
    </source>
</reference>
<dbReference type="EMBL" id="AZBU02000003">
    <property type="protein sequence ID" value="TKR87862.1"/>
    <property type="molecule type" value="Genomic_DNA"/>
</dbReference>
<feature type="transmembrane region" description="Helical" evidence="1">
    <location>
        <begin position="137"/>
        <end position="158"/>
    </location>
</feature>
<feature type="transmembrane region" description="Helical" evidence="1">
    <location>
        <begin position="6"/>
        <end position="23"/>
    </location>
</feature>
<organism evidence="3 4">
    <name type="scientific">Steinernema carpocapsae</name>
    <name type="common">Entomopathogenic nematode</name>
    <dbReference type="NCBI Taxonomy" id="34508"/>
    <lineage>
        <taxon>Eukaryota</taxon>
        <taxon>Metazoa</taxon>
        <taxon>Ecdysozoa</taxon>
        <taxon>Nematoda</taxon>
        <taxon>Chromadorea</taxon>
        <taxon>Rhabditida</taxon>
        <taxon>Tylenchina</taxon>
        <taxon>Panagrolaimomorpha</taxon>
        <taxon>Strongyloidoidea</taxon>
        <taxon>Steinernematidae</taxon>
        <taxon>Steinernema</taxon>
    </lineage>
</organism>
<comment type="caution">
    <text evidence="3">The sequence shown here is derived from an EMBL/GenBank/DDBJ whole genome shotgun (WGS) entry which is preliminary data.</text>
</comment>
<dbReference type="PANTHER" id="PTHR23017">
    <property type="entry name" value="SERPENTINE RECEPTOR, CLASS X"/>
    <property type="match status" value="1"/>
</dbReference>
<dbReference type="InterPro" id="IPR019430">
    <property type="entry name" value="7TM_GPCR_serpentine_rcpt_Srx"/>
</dbReference>
<sequence>MSAAYIAHLFISVNRMFAVYFPFFSSKNNNQRYTCFLLTVIITVLACVPTAFPFFYRCSQFTFSPHHYDIIPVGCTNTYDYDPEKTKLLLRIVISIWGFCTFAALTVDLVTLTKLFLYTALFKGAQKPSNYIQNIRLFLQSFILNVVVCAGVVAAHVLKEKFETQFTRFWFSQFQVMLGFLLNGLIPLLFNKALRNFWRKRKVSNVVVLQKK</sequence>
<keyword evidence="1" id="KW-0472">Membrane</keyword>
<accession>A0A4U5NWP8</accession>
<dbReference type="AlphaFoldDB" id="A0A4U5NWP8"/>
<proteinExistence type="predicted"/>
<feature type="domain" description="7TM GPCR serpentine receptor class x (Srx)" evidence="2">
    <location>
        <begin position="5"/>
        <end position="191"/>
    </location>
</feature>
<dbReference type="PANTHER" id="PTHR23017:SF3">
    <property type="entry name" value="G-PROTEIN COUPLED RECEPTORS FAMILY 1 PROFILE DOMAIN-CONTAINING PROTEIN"/>
    <property type="match status" value="1"/>
</dbReference>
<reference evidence="3 4" key="1">
    <citation type="journal article" date="2015" name="Genome Biol.">
        <title>Comparative genomics of Steinernema reveals deeply conserved gene regulatory networks.</title>
        <authorList>
            <person name="Dillman A.R."/>
            <person name="Macchietto M."/>
            <person name="Porter C.F."/>
            <person name="Rogers A."/>
            <person name="Williams B."/>
            <person name="Antoshechkin I."/>
            <person name="Lee M.M."/>
            <person name="Goodwin Z."/>
            <person name="Lu X."/>
            <person name="Lewis E.E."/>
            <person name="Goodrich-Blair H."/>
            <person name="Stock S.P."/>
            <person name="Adams B.J."/>
            <person name="Sternberg P.W."/>
            <person name="Mortazavi A."/>
        </authorList>
    </citation>
    <scope>NUCLEOTIDE SEQUENCE [LARGE SCALE GENOMIC DNA]</scope>
    <source>
        <strain evidence="3 4">ALL</strain>
    </source>
</reference>
<dbReference type="Pfam" id="PF10328">
    <property type="entry name" value="7TM_GPCR_Srx"/>
    <property type="match status" value="1"/>
</dbReference>
<dbReference type="OrthoDB" id="10578080at2759"/>
<keyword evidence="1" id="KW-0812">Transmembrane</keyword>
<keyword evidence="4" id="KW-1185">Reference proteome</keyword>
<evidence type="ECO:0000259" key="2">
    <source>
        <dbReference type="Pfam" id="PF10328"/>
    </source>
</evidence>
<dbReference type="Gene3D" id="1.20.1070.10">
    <property type="entry name" value="Rhodopsin 7-helix transmembrane proteins"/>
    <property type="match status" value="1"/>
</dbReference>
<evidence type="ECO:0000256" key="1">
    <source>
        <dbReference type="SAM" id="Phobius"/>
    </source>
</evidence>
<evidence type="ECO:0000313" key="4">
    <source>
        <dbReference type="Proteomes" id="UP000298663"/>
    </source>
</evidence>
<dbReference type="SUPFAM" id="SSF81321">
    <property type="entry name" value="Family A G protein-coupled receptor-like"/>
    <property type="match status" value="1"/>
</dbReference>
<feature type="transmembrane region" description="Helical" evidence="1">
    <location>
        <begin position="88"/>
        <end position="117"/>
    </location>
</feature>
<dbReference type="Proteomes" id="UP000298663">
    <property type="component" value="Unassembled WGS sequence"/>
</dbReference>
<feature type="transmembrane region" description="Helical" evidence="1">
    <location>
        <begin position="35"/>
        <end position="56"/>
    </location>
</feature>
<name>A0A4U5NWP8_STECR</name>